<evidence type="ECO:0000313" key="1">
    <source>
        <dbReference type="EMBL" id="KPM05514.1"/>
    </source>
</evidence>
<evidence type="ECO:0000313" key="2">
    <source>
        <dbReference type="Proteomes" id="UP000616769"/>
    </source>
</evidence>
<reference evidence="1 2" key="1">
    <citation type="journal article" date="2015" name="Parasit. Vectors">
        <title>Draft genome of the scabies mite.</title>
        <authorList>
            <person name="Rider S.D.Jr."/>
            <person name="Morgan M.S."/>
            <person name="Arlian L.G."/>
        </authorList>
    </citation>
    <scope>NUCLEOTIDE SEQUENCE [LARGE SCALE GENOMIC DNA]</scope>
    <source>
        <strain evidence="1">Arlian Lab</strain>
    </source>
</reference>
<sequence>MSRCKNKISNWSCFKNKNFDNIFSVSGFVFAKEIGDRESSFKWIIFIKALLSETFHLVKFQSQYLHQDFPKDRCYLDPFEKAKT</sequence>
<dbReference type="AlphaFoldDB" id="A0A132A3L8"/>
<accession>A0A132A3L8</accession>
<dbReference type="Proteomes" id="UP000616769">
    <property type="component" value="Unassembled WGS sequence"/>
</dbReference>
<organism evidence="1 2">
    <name type="scientific">Sarcoptes scabiei</name>
    <name type="common">Itch mite</name>
    <name type="synonym">Acarus scabiei</name>
    <dbReference type="NCBI Taxonomy" id="52283"/>
    <lineage>
        <taxon>Eukaryota</taxon>
        <taxon>Metazoa</taxon>
        <taxon>Ecdysozoa</taxon>
        <taxon>Arthropoda</taxon>
        <taxon>Chelicerata</taxon>
        <taxon>Arachnida</taxon>
        <taxon>Acari</taxon>
        <taxon>Acariformes</taxon>
        <taxon>Sarcoptiformes</taxon>
        <taxon>Astigmata</taxon>
        <taxon>Psoroptidia</taxon>
        <taxon>Sarcoptoidea</taxon>
        <taxon>Sarcoptidae</taxon>
        <taxon>Sarcoptinae</taxon>
        <taxon>Sarcoptes</taxon>
    </lineage>
</organism>
<dbReference type="EMBL" id="JXLN01010334">
    <property type="protein sequence ID" value="KPM05514.1"/>
    <property type="molecule type" value="Genomic_DNA"/>
</dbReference>
<comment type="caution">
    <text evidence="1">The sequence shown here is derived from an EMBL/GenBank/DDBJ whole genome shotgun (WGS) entry which is preliminary data.</text>
</comment>
<protein>
    <submittedName>
        <fullName evidence="1">Uncharacterized protein</fullName>
    </submittedName>
</protein>
<name>A0A132A3L8_SARSC</name>
<proteinExistence type="predicted"/>
<dbReference type="VEuPathDB" id="VectorBase:SSCA000246"/>
<gene>
    <name evidence="1" type="ORF">QR98_0039790</name>
</gene>